<keyword evidence="4" id="KW-0564">Palmitate</keyword>
<dbReference type="InterPro" id="IPR004872">
    <property type="entry name" value="Lipoprotein_NlpA"/>
</dbReference>
<protein>
    <recommendedName>
        <fullName evidence="6">Lipoprotein</fullName>
    </recommendedName>
</protein>
<evidence type="ECO:0000313" key="9">
    <source>
        <dbReference type="EMBL" id="TCL39130.1"/>
    </source>
</evidence>
<dbReference type="CDD" id="cd13598">
    <property type="entry name" value="PBP2_lipoprotein_IlpA_like"/>
    <property type="match status" value="1"/>
</dbReference>
<dbReference type="PIRSF" id="PIRSF002854">
    <property type="entry name" value="MetQ"/>
    <property type="match status" value="1"/>
</dbReference>
<dbReference type="NCBIfam" id="TIGR00363">
    <property type="entry name" value="MetQ/NlpA family lipoprotein"/>
    <property type="match status" value="1"/>
</dbReference>
<dbReference type="RefSeq" id="WP_132075203.1">
    <property type="nucleotide sequence ID" value="NZ_DAIMLW010000162.1"/>
</dbReference>
<evidence type="ECO:0000256" key="1">
    <source>
        <dbReference type="ARBA" id="ARBA00004635"/>
    </source>
</evidence>
<dbReference type="OrthoDB" id="9812878at2"/>
<reference evidence="9 10" key="1">
    <citation type="submission" date="2019-03" db="EMBL/GenBank/DDBJ databases">
        <title>Genomic Encyclopedia of Type Strains, Phase IV (KMG-IV): sequencing the most valuable type-strain genomes for metagenomic binning, comparative biology and taxonomic classification.</title>
        <authorList>
            <person name="Goeker M."/>
        </authorList>
    </citation>
    <scope>NUCLEOTIDE SEQUENCE [LARGE SCALE GENOMIC DNA]</scope>
    <source>
        <strain evidence="9 10">DSM 15969</strain>
    </source>
</reference>
<dbReference type="EMBL" id="SLUI01000002">
    <property type="protein sequence ID" value="TCL39130.1"/>
    <property type="molecule type" value="Genomic_DNA"/>
</dbReference>
<dbReference type="PANTHER" id="PTHR30429:SF1">
    <property type="entry name" value="D-METHIONINE-BINDING LIPOPROTEIN METQ-RELATED"/>
    <property type="match status" value="1"/>
</dbReference>
<comment type="subcellular location">
    <subcellularLocation>
        <location evidence="1">Membrane</location>
        <topology evidence="1">Lipid-anchor</topology>
    </subcellularLocation>
</comment>
<dbReference type="Proteomes" id="UP000295063">
    <property type="component" value="Unassembled WGS sequence"/>
</dbReference>
<keyword evidence="3" id="KW-0472">Membrane</keyword>
<evidence type="ECO:0000256" key="8">
    <source>
        <dbReference type="SAM" id="SignalP"/>
    </source>
</evidence>
<name>A0A4R1Q0E2_9FIRM</name>
<evidence type="ECO:0000256" key="4">
    <source>
        <dbReference type="ARBA" id="ARBA00023139"/>
    </source>
</evidence>
<feature type="signal peptide" evidence="8">
    <location>
        <begin position="1"/>
        <end position="26"/>
    </location>
</feature>
<accession>A0A4R1Q0E2</accession>
<evidence type="ECO:0000256" key="3">
    <source>
        <dbReference type="ARBA" id="ARBA00023136"/>
    </source>
</evidence>
<evidence type="ECO:0000256" key="6">
    <source>
        <dbReference type="PIRNR" id="PIRNR002854"/>
    </source>
</evidence>
<keyword evidence="10" id="KW-1185">Reference proteome</keyword>
<dbReference type="PROSITE" id="PS51257">
    <property type="entry name" value="PROKAR_LIPOPROTEIN"/>
    <property type="match status" value="1"/>
</dbReference>
<feature type="chain" id="PRO_5039576159" description="Lipoprotein" evidence="8">
    <location>
        <begin position="27"/>
        <end position="272"/>
    </location>
</feature>
<evidence type="ECO:0000256" key="7">
    <source>
        <dbReference type="PIRSR" id="PIRSR002854-1"/>
    </source>
</evidence>
<dbReference type="PANTHER" id="PTHR30429">
    <property type="entry name" value="D-METHIONINE-BINDING LIPOPROTEIN METQ"/>
    <property type="match status" value="1"/>
</dbReference>
<comment type="similarity">
    <text evidence="6">Belongs to the nlpA lipoprotein family.</text>
</comment>
<keyword evidence="5 6" id="KW-0449">Lipoprotein</keyword>
<feature type="lipid moiety-binding region" description="S-diacylglycerol cysteine" evidence="7">
    <location>
        <position position="23"/>
    </location>
</feature>
<dbReference type="Pfam" id="PF03180">
    <property type="entry name" value="Lipoprotein_9"/>
    <property type="match status" value="1"/>
</dbReference>
<organism evidence="9 10">
    <name type="scientific">Anaerospora hongkongensis</name>
    <dbReference type="NCBI Taxonomy" id="244830"/>
    <lineage>
        <taxon>Bacteria</taxon>
        <taxon>Bacillati</taxon>
        <taxon>Bacillota</taxon>
        <taxon>Negativicutes</taxon>
        <taxon>Selenomonadales</taxon>
        <taxon>Sporomusaceae</taxon>
        <taxon>Anaerospora</taxon>
    </lineage>
</organism>
<evidence type="ECO:0000256" key="2">
    <source>
        <dbReference type="ARBA" id="ARBA00022729"/>
    </source>
</evidence>
<keyword evidence="2 8" id="KW-0732">Signal</keyword>
<dbReference type="AlphaFoldDB" id="A0A4R1Q0E2"/>
<dbReference type="GO" id="GO:0016020">
    <property type="term" value="C:membrane"/>
    <property type="evidence" value="ECO:0007669"/>
    <property type="project" value="UniProtKB-SubCell"/>
</dbReference>
<gene>
    <name evidence="9" type="ORF">EV210_10237</name>
</gene>
<dbReference type="Gene3D" id="3.40.190.10">
    <property type="entry name" value="Periplasmic binding protein-like II"/>
    <property type="match status" value="2"/>
</dbReference>
<evidence type="ECO:0000256" key="5">
    <source>
        <dbReference type="ARBA" id="ARBA00023288"/>
    </source>
</evidence>
<dbReference type="SUPFAM" id="SSF53850">
    <property type="entry name" value="Periplasmic binding protein-like II"/>
    <property type="match status" value="1"/>
</dbReference>
<comment type="caution">
    <text evidence="9">The sequence shown here is derived from an EMBL/GenBank/DDBJ whole genome shotgun (WGS) entry which is preliminary data.</text>
</comment>
<proteinExistence type="inferred from homology"/>
<evidence type="ECO:0000313" key="10">
    <source>
        <dbReference type="Proteomes" id="UP000295063"/>
    </source>
</evidence>
<sequence length="272" mass="29640">MKKWVKTTALSLAVVFALGLTGCGSSQTTKTASDKPLKVGVTAGPHAEVMDIVKKVAEKDGLKIEVVEFNDYIQPNVALNQGDIDLNSFQHQPYLDNIIADRKYEISFLAKTVIFPMGIYSKKVKNINELQPGATIAIPNDPTNGGRALLLLEKVGLIKLKPNAGLKAAVIDIAENTKNLKIKELDAAQIPRSLDDIDLAAINTNYAMTAGLVPTKDAIALEDPNSPYANIIAVRTKDKENPAFQKFVKAYHSEEVKQFVQEHFKGSVVAAW</sequence>